<evidence type="ECO:0000256" key="8">
    <source>
        <dbReference type="ARBA" id="ARBA00023065"/>
    </source>
</evidence>
<evidence type="ECO:0000259" key="12">
    <source>
        <dbReference type="Pfam" id="PF00520"/>
    </source>
</evidence>
<feature type="transmembrane region" description="Helical" evidence="11">
    <location>
        <begin position="209"/>
        <end position="233"/>
    </location>
</feature>
<name>A0A814BRU7_ADIRI</name>
<dbReference type="Pfam" id="PF02214">
    <property type="entry name" value="BTB_2"/>
    <property type="match status" value="1"/>
</dbReference>
<protein>
    <recommendedName>
        <fullName evidence="18">Potassium channel domain-containing protein</fullName>
    </recommendedName>
</protein>
<evidence type="ECO:0000313" key="14">
    <source>
        <dbReference type="EMBL" id="CAF0930559.1"/>
    </source>
</evidence>
<evidence type="ECO:0000256" key="5">
    <source>
        <dbReference type="ARBA" id="ARBA00022826"/>
    </source>
</evidence>
<dbReference type="SUPFAM" id="SSF54695">
    <property type="entry name" value="POZ domain"/>
    <property type="match status" value="1"/>
</dbReference>
<feature type="domain" description="Ion transport" evidence="12">
    <location>
        <begin position="129"/>
        <end position="329"/>
    </location>
</feature>
<dbReference type="EMBL" id="CAJNOJ010000041">
    <property type="protein sequence ID" value="CAF0930559.1"/>
    <property type="molecule type" value="Genomic_DNA"/>
</dbReference>
<keyword evidence="9 11" id="KW-0472">Membrane</keyword>
<evidence type="ECO:0000259" key="13">
    <source>
        <dbReference type="Pfam" id="PF02214"/>
    </source>
</evidence>
<evidence type="ECO:0008006" key="18">
    <source>
        <dbReference type="Google" id="ProtNLM"/>
    </source>
</evidence>
<keyword evidence="10" id="KW-0407">Ion channel</keyword>
<evidence type="ECO:0000256" key="4">
    <source>
        <dbReference type="ARBA" id="ARBA00022692"/>
    </source>
</evidence>
<evidence type="ECO:0000256" key="11">
    <source>
        <dbReference type="SAM" id="Phobius"/>
    </source>
</evidence>
<gene>
    <name evidence="14" type="ORF">EDS130_LOCUS11267</name>
    <name evidence="15" type="ORF">XAT740_LOCUS40595</name>
</gene>
<comment type="caution">
    <text evidence="14">The sequence shown here is derived from an EMBL/GenBank/DDBJ whole genome shotgun (WGS) entry which is preliminary data.</text>
</comment>
<dbReference type="EMBL" id="CAJNOR010004634">
    <property type="protein sequence ID" value="CAF1517597.1"/>
    <property type="molecule type" value="Genomic_DNA"/>
</dbReference>
<dbReference type="Proteomes" id="UP000663828">
    <property type="component" value="Unassembled WGS sequence"/>
</dbReference>
<dbReference type="Proteomes" id="UP000663852">
    <property type="component" value="Unassembled WGS sequence"/>
</dbReference>
<keyword evidence="4 11" id="KW-0812">Transmembrane</keyword>
<keyword evidence="5" id="KW-0631">Potassium channel</keyword>
<feature type="transmembrane region" description="Helical" evidence="11">
    <location>
        <begin position="245"/>
        <end position="266"/>
    </location>
</feature>
<evidence type="ECO:0000313" key="15">
    <source>
        <dbReference type="EMBL" id="CAF1517597.1"/>
    </source>
</evidence>
<dbReference type="Gene3D" id="1.10.287.70">
    <property type="match status" value="1"/>
</dbReference>
<evidence type="ECO:0000256" key="2">
    <source>
        <dbReference type="ARBA" id="ARBA00022448"/>
    </source>
</evidence>
<feature type="transmembrane region" description="Helical" evidence="11">
    <location>
        <begin position="117"/>
        <end position="135"/>
    </location>
</feature>
<keyword evidence="7 11" id="KW-1133">Transmembrane helix</keyword>
<feature type="domain" description="Potassium channel tetramerisation-type BTB" evidence="13">
    <location>
        <begin position="6"/>
        <end position="91"/>
    </location>
</feature>
<feature type="transmembrane region" description="Helical" evidence="11">
    <location>
        <begin position="314"/>
        <end position="335"/>
    </location>
</feature>
<keyword evidence="8" id="KW-0406">Ion transport</keyword>
<dbReference type="PRINTS" id="PR00169">
    <property type="entry name" value="KCHANNEL"/>
</dbReference>
<dbReference type="GO" id="GO:0001508">
    <property type="term" value="P:action potential"/>
    <property type="evidence" value="ECO:0007669"/>
    <property type="project" value="TreeGrafter"/>
</dbReference>
<dbReference type="Pfam" id="PF00520">
    <property type="entry name" value="Ion_trans"/>
    <property type="match status" value="1"/>
</dbReference>
<dbReference type="PANTHER" id="PTHR11537">
    <property type="entry name" value="VOLTAGE-GATED POTASSIUM CHANNEL"/>
    <property type="match status" value="1"/>
</dbReference>
<dbReference type="Gene3D" id="3.30.710.10">
    <property type="entry name" value="Potassium Channel Kv1.1, Chain A"/>
    <property type="match status" value="1"/>
</dbReference>
<dbReference type="InterPro" id="IPR005821">
    <property type="entry name" value="Ion_trans_dom"/>
</dbReference>
<feature type="transmembrane region" description="Helical" evidence="11">
    <location>
        <begin position="182"/>
        <end position="203"/>
    </location>
</feature>
<dbReference type="InterPro" id="IPR003131">
    <property type="entry name" value="T1-type_BTB"/>
</dbReference>
<evidence type="ECO:0000256" key="6">
    <source>
        <dbReference type="ARBA" id="ARBA00022958"/>
    </source>
</evidence>
<keyword evidence="6" id="KW-0630">Potassium</keyword>
<keyword evidence="3" id="KW-0633">Potassium transport</keyword>
<dbReference type="GO" id="GO:0051260">
    <property type="term" value="P:protein homooligomerization"/>
    <property type="evidence" value="ECO:0007669"/>
    <property type="project" value="InterPro"/>
</dbReference>
<keyword evidence="2" id="KW-0813">Transport</keyword>
<feature type="transmembrane region" description="Helical" evidence="11">
    <location>
        <begin position="147"/>
        <end position="170"/>
    </location>
</feature>
<dbReference type="InterPro" id="IPR011333">
    <property type="entry name" value="SKP1/BTB/POZ_sf"/>
</dbReference>
<dbReference type="AlphaFoldDB" id="A0A814BRU7"/>
<dbReference type="InterPro" id="IPR028325">
    <property type="entry name" value="VG_K_chnl"/>
</dbReference>
<reference evidence="14" key="1">
    <citation type="submission" date="2021-02" db="EMBL/GenBank/DDBJ databases">
        <authorList>
            <person name="Nowell W R."/>
        </authorList>
    </citation>
    <scope>NUCLEOTIDE SEQUENCE</scope>
</reference>
<evidence type="ECO:0000256" key="3">
    <source>
        <dbReference type="ARBA" id="ARBA00022538"/>
    </source>
</evidence>
<dbReference type="GO" id="GO:0005249">
    <property type="term" value="F:voltage-gated potassium channel activity"/>
    <property type="evidence" value="ECO:0007669"/>
    <property type="project" value="InterPro"/>
</dbReference>
<evidence type="ECO:0000256" key="1">
    <source>
        <dbReference type="ARBA" id="ARBA00004141"/>
    </source>
</evidence>
<proteinExistence type="predicted"/>
<evidence type="ECO:0000313" key="17">
    <source>
        <dbReference type="Proteomes" id="UP000663852"/>
    </source>
</evidence>
<dbReference type="OrthoDB" id="10036206at2759"/>
<keyword evidence="16" id="KW-1185">Reference proteome</keyword>
<sequence length="352" mass="42160">MENTLVINLLGKRFPIPSQLVFRYPHTLLGNQELLARYYRTDRNDYYFERNSLLFPYIFTYYTLDKKIFCPRHIPLELIRKECEFFQLSHSKIYRELTRLETYQYFPRNLRRTYDSFLEIVPFVSGLAFLLTTSMERLDNLSSYSSWSFIYFMELFSTLFLSSTVVYQMIFLEEVFQRKSFFIDLFSVIMSIASITLQTVITITTQRWMYIIMLICRIFRLSIVIVHLQILRLIGQTFIQKFETISILVFLNLILISSFSEIAFAFERRQVEDQMNHATMKTHFDAFWWATSLSFSIGFGHTDAHSTLTTIGRFCSYMLTFFGLLFNGLILQELIKGFLKLYRDDRRDQWIE</sequence>
<evidence type="ECO:0000256" key="10">
    <source>
        <dbReference type="ARBA" id="ARBA00023303"/>
    </source>
</evidence>
<comment type="subcellular location">
    <subcellularLocation>
        <location evidence="1">Membrane</location>
        <topology evidence="1">Multi-pass membrane protein</topology>
    </subcellularLocation>
</comment>
<accession>A0A814BRU7</accession>
<evidence type="ECO:0000313" key="16">
    <source>
        <dbReference type="Proteomes" id="UP000663828"/>
    </source>
</evidence>
<evidence type="ECO:0000256" key="7">
    <source>
        <dbReference type="ARBA" id="ARBA00022989"/>
    </source>
</evidence>
<dbReference type="GO" id="GO:0008076">
    <property type="term" value="C:voltage-gated potassium channel complex"/>
    <property type="evidence" value="ECO:0007669"/>
    <property type="project" value="InterPro"/>
</dbReference>
<dbReference type="PANTHER" id="PTHR11537:SF254">
    <property type="entry name" value="POTASSIUM VOLTAGE-GATED CHANNEL PROTEIN SHAB"/>
    <property type="match status" value="1"/>
</dbReference>
<organism evidence="14 17">
    <name type="scientific">Adineta ricciae</name>
    <name type="common">Rotifer</name>
    <dbReference type="NCBI Taxonomy" id="249248"/>
    <lineage>
        <taxon>Eukaryota</taxon>
        <taxon>Metazoa</taxon>
        <taxon>Spiralia</taxon>
        <taxon>Gnathifera</taxon>
        <taxon>Rotifera</taxon>
        <taxon>Eurotatoria</taxon>
        <taxon>Bdelloidea</taxon>
        <taxon>Adinetida</taxon>
        <taxon>Adinetidae</taxon>
        <taxon>Adineta</taxon>
    </lineage>
</organism>
<evidence type="ECO:0000256" key="9">
    <source>
        <dbReference type="ARBA" id="ARBA00023136"/>
    </source>
</evidence>
<dbReference type="SUPFAM" id="SSF81324">
    <property type="entry name" value="Voltage-gated potassium channels"/>
    <property type="match status" value="1"/>
</dbReference>